<dbReference type="PANTHER" id="PTHR47595:SF1">
    <property type="entry name" value="MYB_SANT-LIKE DNA-BINDING DOMAIN-CONTAINING PROTEIN"/>
    <property type="match status" value="1"/>
</dbReference>
<feature type="region of interest" description="Disordered" evidence="2">
    <location>
        <begin position="169"/>
        <end position="196"/>
    </location>
</feature>
<evidence type="ECO:0000256" key="2">
    <source>
        <dbReference type="SAM" id="MobiDB-lite"/>
    </source>
</evidence>
<comment type="caution">
    <text evidence="4">The sequence shown here is derived from an EMBL/GenBank/DDBJ whole genome shotgun (WGS) entry which is preliminary data.</text>
</comment>
<dbReference type="OrthoDB" id="6776907at2759"/>
<dbReference type="PANTHER" id="PTHR47595">
    <property type="entry name" value="HEAT SHOCK 70 KDA PROTEIN 14"/>
    <property type="match status" value="1"/>
</dbReference>
<feature type="coiled-coil region" evidence="1">
    <location>
        <begin position="215"/>
        <end position="242"/>
    </location>
</feature>
<gene>
    <name evidence="4" type="ORF">ACAOBT_LOCUS14751</name>
</gene>
<evidence type="ECO:0000259" key="3">
    <source>
        <dbReference type="Pfam" id="PF13837"/>
    </source>
</evidence>
<reference evidence="4" key="1">
    <citation type="submission" date="2022-03" db="EMBL/GenBank/DDBJ databases">
        <authorList>
            <person name="Sayadi A."/>
        </authorList>
    </citation>
    <scope>NUCLEOTIDE SEQUENCE</scope>
</reference>
<keyword evidence="5" id="KW-1185">Reference proteome</keyword>
<dbReference type="Gene3D" id="1.10.10.60">
    <property type="entry name" value="Homeodomain-like"/>
    <property type="match status" value="1"/>
</dbReference>
<evidence type="ECO:0000313" key="4">
    <source>
        <dbReference type="EMBL" id="CAH1981923.1"/>
    </source>
</evidence>
<proteinExistence type="predicted"/>
<organism evidence="4 5">
    <name type="scientific">Acanthoscelides obtectus</name>
    <name type="common">Bean weevil</name>
    <name type="synonym">Bruchus obtectus</name>
    <dbReference type="NCBI Taxonomy" id="200917"/>
    <lineage>
        <taxon>Eukaryota</taxon>
        <taxon>Metazoa</taxon>
        <taxon>Ecdysozoa</taxon>
        <taxon>Arthropoda</taxon>
        <taxon>Hexapoda</taxon>
        <taxon>Insecta</taxon>
        <taxon>Pterygota</taxon>
        <taxon>Neoptera</taxon>
        <taxon>Endopterygota</taxon>
        <taxon>Coleoptera</taxon>
        <taxon>Polyphaga</taxon>
        <taxon>Cucujiformia</taxon>
        <taxon>Chrysomeloidea</taxon>
        <taxon>Chrysomelidae</taxon>
        <taxon>Bruchinae</taxon>
        <taxon>Bruchini</taxon>
        <taxon>Acanthoscelides</taxon>
    </lineage>
</organism>
<sequence length="257" mass="30248">MSLQGDENTHSVGCSEYIIISTEGNSAIQSQWQSQNAEVSYKWTRQNTLLFLDLYKKYKQLLMAGKIKLKKLYESIANEINQKTNENVAPSNCENRWKVLERNYKKFCDNNKKTGRGRGFFEYVDIMADILVDKKNINPVLLLSSNTVEHLKEPEISDTSRLDMLNTPALESPEEQLLTPHSSKETPRRQHHKTKTYPNKRLKYNILQEIRNDRREFYKQRLDVEKQKINMAEERNILLRRQIGKRKIESSVLKLKN</sequence>
<keyword evidence="1" id="KW-0175">Coiled coil</keyword>
<dbReference type="EMBL" id="CAKOFQ010006914">
    <property type="protein sequence ID" value="CAH1981923.1"/>
    <property type="molecule type" value="Genomic_DNA"/>
</dbReference>
<dbReference type="AlphaFoldDB" id="A0A9P0KUA5"/>
<accession>A0A9P0KUA5</accession>
<protein>
    <recommendedName>
        <fullName evidence="3">Myb/SANT-like DNA-binding domain-containing protein</fullName>
    </recommendedName>
</protein>
<name>A0A9P0KUA5_ACAOB</name>
<evidence type="ECO:0000313" key="5">
    <source>
        <dbReference type="Proteomes" id="UP001152888"/>
    </source>
</evidence>
<evidence type="ECO:0000256" key="1">
    <source>
        <dbReference type="SAM" id="Coils"/>
    </source>
</evidence>
<dbReference type="Pfam" id="PF13837">
    <property type="entry name" value="Myb_DNA-bind_4"/>
    <property type="match status" value="1"/>
</dbReference>
<feature type="domain" description="Myb/SANT-like DNA-binding" evidence="3">
    <location>
        <begin position="41"/>
        <end position="125"/>
    </location>
</feature>
<dbReference type="InterPro" id="IPR044822">
    <property type="entry name" value="Myb_DNA-bind_4"/>
</dbReference>
<dbReference type="Proteomes" id="UP001152888">
    <property type="component" value="Unassembled WGS sequence"/>
</dbReference>